<evidence type="ECO:0000313" key="1">
    <source>
        <dbReference type="EMBL" id="ODP26350.1"/>
    </source>
</evidence>
<gene>
    <name evidence="1" type="ORF">PTI45_04190</name>
</gene>
<comment type="caution">
    <text evidence="1">The sequence shown here is derived from an EMBL/GenBank/DDBJ whole genome shotgun (WGS) entry which is preliminary data.</text>
</comment>
<dbReference type="EMBL" id="MDER01000086">
    <property type="protein sequence ID" value="ODP26350.1"/>
    <property type="molecule type" value="Genomic_DNA"/>
</dbReference>
<reference evidence="1 2" key="1">
    <citation type="submission" date="2016-08" db="EMBL/GenBank/DDBJ databases">
        <title>Genome sequencing of Paenibacillus sp. TI45-13ar, isolated from Korean traditional nuruk.</title>
        <authorList>
            <person name="Kim S.-J."/>
        </authorList>
    </citation>
    <scope>NUCLEOTIDE SEQUENCE [LARGE SCALE GENOMIC DNA]</scope>
    <source>
        <strain evidence="1 2">TI45-13ar</strain>
    </source>
</reference>
<dbReference type="RefSeq" id="WP_069329511.1">
    <property type="nucleotide sequence ID" value="NZ_MDER01000086.1"/>
</dbReference>
<organism evidence="1 2">
    <name type="scientific">Paenibacillus nuruki</name>
    <dbReference type="NCBI Taxonomy" id="1886670"/>
    <lineage>
        <taxon>Bacteria</taxon>
        <taxon>Bacillati</taxon>
        <taxon>Bacillota</taxon>
        <taxon>Bacilli</taxon>
        <taxon>Bacillales</taxon>
        <taxon>Paenibacillaceae</taxon>
        <taxon>Paenibacillus</taxon>
    </lineage>
</organism>
<dbReference type="Proteomes" id="UP000094578">
    <property type="component" value="Unassembled WGS sequence"/>
</dbReference>
<accession>A0A1E3L054</accession>
<name>A0A1E3L054_9BACL</name>
<proteinExistence type="predicted"/>
<keyword evidence="2" id="KW-1185">Reference proteome</keyword>
<dbReference type="AlphaFoldDB" id="A0A1E3L054"/>
<sequence>MECIVKFDVIHDHEVKALRGLVFVEDGKAPTTEQLEEMFKDMKYEVTADRGDSLRFMPTQSPAPFQHIRIKELDTGDKKFTEDRDLKGILSNLLPTSNRPI</sequence>
<dbReference type="STRING" id="1886670.PTI45_04190"/>
<protein>
    <submittedName>
        <fullName evidence="1">Uncharacterized protein</fullName>
    </submittedName>
</protein>
<evidence type="ECO:0000313" key="2">
    <source>
        <dbReference type="Proteomes" id="UP000094578"/>
    </source>
</evidence>